<evidence type="ECO:0000256" key="2">
    <source>
        <dbReference type="ARBA" id="ARBA00008774"/>
    </source>
</evidence>
<dbReference type="InterPro" id="IPR036910">
    <property type="entry name" value="HMG_box_dom_sf"/>
</dbReference>
<dbReference type="PROSITE" id="PS50118">
    <property type="entry name" value="HMG_BOX_2"/>
    <property type="match status" value="1"/>
</dbReference>
<feature type="DNA-binding region" description="HMG box" evidence="5">
    <location>
        <begin position="94"/>
        <end position="163"/>
    </location>
</feature>
<dbReference type="SUPFAM" id="SSF47095">
    <property type="entry name" value="HMG-box"/>
    <property type="match status" value="1"/>
</dbReference>
<protein>
    <submittedName>
        <fullName evidence="8">High mobility group B protein 1-like</fullName>
    </submittedName>
</protein>
<evidence type="ECO:0000259" key="6">
    <source>
        <dbReference type="PROSITE" id="PS50118"/>
    </source>
</evidence>
<reference evidence="8" key="1">
    <citation type="submission" date="2025-08" db="UniProtKB">
        <authorList>
            <consortium name="RefSeq"/>
        </authorList>
    </citation>
    <scope>IDENTIFICATION</scope>
    <source>
        <tissue evidence="8">Fruit stalk</tissue>
    </source>
</reference>
<dbReference type="GO" id="GO:0003677">
    <property type="term" value="F:DNA binding"/>
    <property type="evidence" value="ECO:0007669"/>
    <property type="project" value="UniProtKB-UniRule"/>
</dbReference>
<keyword evidence="4 5" id="KW-0539">Nucleus</keyword>
<dbReference type="GO" id="GO:0005634">
    <property type="term" value="C:nucleus"/>
    <property type="evidence" value="ECO:0007669"/>
    <property type="project" value="UniProtKB-SubCell"/>
</dbReference>
<evidence type="ECO:0000256" key="1">
    <source>
        <dbReference type="ARBA" id="ARBA00004123"/>
    </source>
</evidence>
<dbReference type="Gene3D" id="1.10.30.10">
    <property type="entry name" value="High mobility group box domain"/>
    <property type="match status" value="1"/>
</dbReference>
<evidence type="ECO:0000313" key="8">
    <source>
        <dbReference type="RefSeq" id="XP_022747889.1"/>
    </source>
</evidence>
<dbReference type="Pfam" id="PF00505">
    <property type="entry name" value="HMG_box"/>
    <property type="match status" value="1"/>
</dbReference>
<dbReference type="Proteomes" id="UP000515121">
    <property type="component" value="Unplaced"/>
</dbReference>
<dbReference type="GeneID" id="111297410"/>
<dbReference type="AlphaFoldDB" id="A0A6P5Z599"/>
<evidence type="ECO:0000256" key="5">
    <source>
        <dbReference type="PROSITE-ProRule" id="PRU00267"/>
    </source>
</evidence>
<dbReference type="PANTHER" id="PTHR46261">
    <property type="entry name" value="HIGH MOBILITY GROUP B PROTEIN 4-RELATED"/>
    <property type="match status" value="1"/>
</dbReference>
<dbReference type="SMART" id="SM00398">
    <property type="entry name" value="HMG"/>
    <property type="match status" value="1"/>
</dbReference>
<evidence type="ECO:0000256" key="4">
    <source>
        <dbReference type="ARBA" id="ARBA00023242"/>
    </source>
</evidence>
<gene>
    <name evidence="8" type="primary">LOC111297410</name>
</gene>
<dbReference type="InterPro" id="IPR009071">
    <property type="entry name" value="HMG_box_dom"/>
</dbReference>
<dbReference type="PANTHER" id="PTHR46261:SF1">
    <property type="entry name" value="HIGH MOBILITY GROUP B PROTEIN 1"/>
    <property type="match status" value="1"/>
</dbReference>
<dbReference type="GO" id="GO:0000785">
    <property type="term" value="C:chromatin"/>
    <property type="evidence" value="ECO:0007669"/>
    <property type="project" value="UniProtKB-ARBA"/>
</dbReference>
<proteinExistence type="inferred from homology"/>
<comment type="subcellular location">
    <subcellularLocation>
        <location evidence="1">Nucleus</location>
    </subcellularLocation>
</comment>
<evidence type="ECO:0000256" key="3">
    <source>
        <dbReference type="ARBA" id="ARBA00023125"/>
    </source>
</evidence>
<organism evidence="7 8">
    <name type="scientific">Durio zibethinus</name>
    <name type="common">Durian</name>
    <dbReference type="NCBI Taxonomy" id="66656"/>
    <lineage>
        <taxon>Eukaryota</taxon>
        <taxon>Viridiplantae</taxon>
        <taxon>Streptophyta</taxon>
        <taxon>Embryophyta</taxon>
        <taxon>Tracheophyta</taxon>
        <taxon>Spermatophyta</taxon>
        <taxon>Magnoliopsida</taxon>
        <taxon>eudicotyledons</taxon>
        <taxon>Gunneridae</taxon>
        <taxon>Pentapetalae</taxon>
        <taxon>rosids</taxon>
        <taxon>malvids</taxon>
        <taxon>Malvales</taxon>
        <taxon>Malvaceae</taxon>
        <taxon>Helicteroideae</taxon>
        <taxon>Durio</taxon>
    </lineage>
</organism>
<evidence type="ECO:0000313" key="7">
    <source>
        <dbReference type="Proteomes" id="UP000515121"/>
    </source>
</evidence>
<name>A0A6P5Z599_DURZI</name>
<keyword evidence="3 5" id="KW-0238">DNA-binding</keyword>
<dbReference type="RefSeq" id="XP_022747889.1">
    <property type="nucleotide sequence ID" value="XM_022892154.1"/>
</dbReference>
<feature type="domain" description="HMG box" evidence="6">
    <location>
        <begin position="94"/>
        <end position="163"/>
    </location>
</feature>
<dbReference type="GO" id="GO:0030527">
    <property type="term" value="F:structural constituent of chromatin"/>
    <property type="evidence" value="ECO:0007669"/>
    <property type="project" value="UniProtKB-ARBA"/>
</dbReference>
<keyword evidence="7" id="KW-1185">Reference proteome</keyword>
<comment type="similarity">
    <text evidence="2">Belongs to the HMGB family.</text>
</comment>
<dbReference type="OrthoDB" id="1919336at2759"/>
<accession>A0A6P5Z599</accession>
<dbReference type="KEGG" id="dzi:111297410"/>
<sequence length="180" mass="20700">MPPIALLKKVLRIITALPRSSRVFNARFAKSLLYRQQHVQCLTSVAWILCGKNTAEALKPTEDKKVGKWKASANRNSIWKAKKERKAKKDANRPKRPPGTFFVFLEEFRATFKREHPNVKAILVVGKATGEKWKSMSMDDEASAETKVAKRKADYEKRMNLYNKKQVNKHCFALLLDLLD</sequence>
<dbReference type="GO" id="GO:0003682">
    <property type="term" value="F:chromatin binding"/>
    <property type="evidence" value="ECO:0007669"/>
    <property type="project" value="UniProtKB-ARBA"/>
</dbReference>
<dbReference type="GO" id="GO:0006325">
    <property type="term" value="P:chromatin organization"/>
    <property type="evidence" value="ECO:0007669"/>
    <property type="project" value="UniProtKB-ARBA"/>
</dbReference>
<dbReference type="InterPro" id="IPR031061">
    <property type="entry name" value="HMGB_plant"/>
</dbReference>